<dbReference type="EMBL" id="CP013118">
    <property type="protein sequence ID" value="ALO15803.1"/>
    <property type="molecule type" value="Genomic_DNA"/>
</dbReference>
<dbReference type="KEGG" id="blq:L21SP5_02170"/>
<dbReference type="AlphaFoldDB" id="A0A0S2I0P4"/>
<keyword evidence="2" id="KW-1185">Reference proteome</keyword>
<evidence type="ECO:0000313" key="1">
    <source>
        <dbReference type="EMBL" id="ALO15803.1"/>
    </source>
</evidence>
<reference evidence="1 2" key="1">
    <citation type="submission" date="2015-11" db="EMBL/GenBank/DDBJ databases">
        <title>Description and complete genome sequence of a novel strain predominating in hypersaline microbial mats and representing a new family of the Bacteriodetes phylum.</title>
        <authorList>
            <person name="Spring S."/>
            <person name="Bunk B."/>
            <person name="Sproer C."/>
            <person name="Klenk H.-P."/>
        </authorList>
    </citation>
    <scope>NUCLEOTIDE SEQUENCE [LARGE SCALE GENOMIC DNA]</scope>
    <source>
        <strain evidence="1 2">L21-Spi-D4</strain>
    </source>
</reference>
<name>A0A0S2I0P4_9BACT</name>
<sequence length="92" mass="10729">MNYRTQIKLIDLSLSIFQTRHDNLVSLMKGFSGIRLNQFIYDISTKTQRDLLESELHLITDFLTNFNSVIRVLGLPQLPNKPAYQKINEAYL</sequence>
<protein>
    <submittedName>
        <fullName evidence="1">Uncharacterized protein</fullName>
    </submittedName>
</protein>
<evidence type="ECO:0000313" key="2">
    <source>
        <dbReference type="Proteomes" id="UP000064893"/>
    </source>
</evidence>
<organism evidence="1 2">
    <name type="scientific">Salinivirga cyanobacteriivorans</name>
    <dbReference type="NCBI Taxonomy" id="1307839"/>
    <lineage>
        <taxon>Bacteria</taxon>
        <taxon>Pseudomonadati</taxon>
        <taxon>Bacteroidota</taxon>
        <taxon>Bacteroidia</taxon>
        <taxon>Bacteroidales</taxon>
        <taxon>Salinivirgaceae</taxon>
        <taxon>Salinivirga</taxon>
    </lineage>
</organism>
<proteinExistence type="predicted"/>
<accession>A0A0S2I0P4</accession>
<dbReference type="Proteomes" id="UP000064893">
    <property type="component" value="Chromosome"/>
</dbReference>
<gene>
    <name evidence="1" type="ORF">L21SP5_02170</name>
</gene>